<dbReference type="InterPro" id="IPR000904">
    <property type="entry name" value="Sec7_dom"/>
</dbReference>
<name>A0AA84ZTY4_9TREM</name>
<dbReference type="GO" id="GO:0032012">
    <property type="term" value="P:regulation of ARF protein signal transduction"/>
    <property type="evidence" value="ECO:0007669"/>
    <property type="project" value="InterPro"/>
</dbReference>
<dbReference type="InterPro" id="IPR023394">
    <property type="entry name" value="Sec7_C_sf"/>
</dbReference>
<feature type="compositionally biased region" description="Polar residues" evidence="6">
    <location>
        <begin position="806"/>
        <end position="816"/>
    </location>
</feature>
<evidence type="ECO:0000313" key="8">
    <source>
        <dbReference type="Proteomes" id="UP000050790"/>
    </source>
</evidence>
<evidence type="ECO:0000256" key="2">
    <source>
        <dbReference type="ARBA" id="ARBA00006248"/>
    </source>
</evidence>
<protein>
    <recommendedName>
        <fullName evidence="7">SEC7 domain-containing protein</fullName>
    </recommendedName>
</protein>
<evidence type="ECO:0000256" key="4">
    <source>
        <dbReference type="ARBA" id="ARBA00022553"/>
    </source>
</evidence>
<evidence type="ECO:0000256" key="5">
    <source>
        <dbReference type="ARBA" id="ARBA00023054"/>
    </source>
</evidence>
<dbReference type="SMART" id="SM00222">
    <property type="entry name" value="Sec7"/>
    <property type="match status" value="1"/>
</dbReference>
<dbReference type="WBParaSite" id="SMRG1_48100.1">
    <property type="protein sequence ID" value="SMRG1_48100.1"/>
    <property type="gene ID" value="SMRG1_48100"/>
</dbReference>
<evidence type="ECO:0000256" key="3">
    <source>
        <dbReference type="ARBA" id="ARBA00022490"/>
    </source>
</evidence>
<feature type="region of interest" description="Disordered" evidence="6">
    <location>
        <begin position="798"/>
        <end position="819"/>
    </location>
</feature>
<dbReference type="InterPro" id="IPR035999">
    <property type="entry name" value="Sec7_dom_sf"/>
</dbReference>
<dbReference type="PROSITE" id="PS50190">
    <property type="entry name" value="SEC7"/>
    <property type="match status" value="1"/>
</dbReference>
<keyword evidence="4" id="KW-0597">Phosphoprotein</keyword>
<dbReference type="Pfam" id="PF01369">
    <property type="entry name" value="Sec7"/>
    <property type="match status" value="1"/>
</dbReference>
<dbReference type="AlphaFoldDB" id="A0AA84ZTY4"/>
<comment type="similarity">
    <text evidence="2">Belongs to the BRAG family.</text>
</comment>
<dbReference type="InterPro" id="IPR011993">
    <property type="entry name" value="PH-like_dom_sf"/>
</dbReference>
<evidence type="ECO:0000256" key="6">
    <source>
        <dbReference type="SAM" id="MobiDB-lite"/>
    </source>
</evidence>
<dbReference type="GO" id="GO:0005085">
    <property type="term" value="F:guanyl-nucleotide exchange factor activity"/>
    <property type="evidence" value="ECO:0007669"/>
    <property type="project" value="InterPro"/>
</dbReference>
<dbReference type="GO" id="GO:0030036">
    <property type="term" value="P:actin cytoskeleton organization"/>
    <property type="evidence" value="ECO:0007669"/>
    <property type="project" value="TreeGrafter"/>
</dbReference>
<sequence length="1132" mass="128637">MNSTLHSADSSVIQTSLFGQYNRAGDPTSLWCDESLENPDSMLDQCKCYTSTPSSFSTTSDSTSYSRDLYVTSRLRSRSEEKNCKSEHPFYLSHSVINYLKLDKLSNKMCPGCVPCSSSDDKLRSSMYSEEKDDLDVTQNDFQQGNKFKRKGNQSFKSSSSVWYSDNTDPVPPAMALINVNRLHTQTLHPATLNENRITAANNILYDFNTEFDVSGSKISKTFLNASRKSLPAIHLDRDLEVSGSSGTSSLSYTAVIGNETEYIQPDKRLEPFFDESNKHYLNSLNFGQTGASARDSGLSSHSSNSVNYSPNYLLLPHKRLVPECKTSLSSTPPPVPRHAPQSQTMVALTQRNGNNILNTTNLVRCETDLTKCTCSKSSSSKMVEGRIRGTTIRLHSYTGESKTLLKSYFPSENKQIKQNPNSSLSPIWKRKSNTLQSVIKDKIQLIDEQNYSKSIQMTKFIEGGCSKREEKDDDEVGRKRKHLIDKVQYENTTTTTKNDNNHDRVHNSCLLLNDSVKQDICTACTLNWQFYLSQPCCYTFIDDMVKFYHDVNNSWYFVKHDCFLNSIIQLFKPDSCFNCRKHIYAVGVNLFNRNPLRGLKYLARHNFLNLSSSKQISKFIQNNADLCRSKIGAFLGLPPTDEINPTEVTMILLKSLNISGLEVDEALRLVVHRYGMPVESQEIDRLLQCISEYYHTVRWCSTSVNSSDTFSSTNDHHLKSLPAPPITLDQLSLIFYAILLLQTSLHNVNAAKSSLGKQNVSQFIKNVYDLLLNQPSSSSSSLSSFTAKSKSKISNVNHNDMLDESGNTNTESIMDNENNINNNKSLDIKHVFSNRTLTEIFHRIKVKPLEPGSDQTTIVRHISKAIRNLQEVKILNTDDIDNEFLFTNNPFELVEPHRRLVCYCTVIHIHQNQPPHKETSILRHLFVFNDLIIIAKDTSSKRTSGRRLVFDKSRKNQSKINDKKLSPDQCDDFLRPPLDLLYTDCDKKFEIMNAESNTLNCMQPTVGCVPHRVGGGRGRRSRSKNELYSRKTANSTSHSYTRLTALYVFSLYRCKIRPFKTDVYRYGIELWKFPETKTSHHQSIPSNFKNGNLQPEQMIIIAALDKNDYENLLNDLYQALCETNLVALELK</sequence>
<feature type="region of interest" description="Disordered" evidence="6">
    <location>
        <begin position="1013"/>
        <end position="1033"/>
    </location>
</feature>
<dbReference type="GO" id="GO:0005737">
    <property type="term" value="C:cytoplasm"/>
    <property type="evidence" value="ECO:0007669"/>
    <property type="project" value="UniProtKB-SubCell"/>
</dbReference>
<evidence type="ECO:0000256" key="1">
    <source>
        <dbReference type="ARBA" id="ARBA00004496"/>
    </source>
</evidence>
<dbReference type="InterPro" id="IPR033742">
    <property type="entry name" value="IQSEC_PH"/>
</dbReference>
<dbReference type="Proteomes" id="UP000050790">
    <property type="component" value="Unassembled WGS sequence"/>
</dbReference>
<reference evidence="9" key="1">
    <citation type="submission" date="2023-11" db="UniProtKB">
        <authorList>
            <consortium name="WormBaseParasite"/>
        </authorList>
    </citation>
    <scope>IDENTIFICATION</scope>
</reference>
<organism evidence="8 9">
    <name type="scientific">Schistosoma margrebowiei</name>
    <dbReference type="NCBI Taxonomy" id="48269"/>
    <lineage>
        <taxon>Eukaryota</taxon>
        <taxon>Metazoa</taxon>
        <taxon>Spiralia</taxon>
        <taxon>Lophotrochozoa</taxon>
        <taxon>Platyhelminthes</taxon>
        <taxon>Trematoda</taxon>
        <taxon>Digenea</taxon>
        <taxon>Strigeidida</taxon>
        <taxon>Schistosomatoidea</taxon>
        <taxon>Schistosomatidae</taxon>
        <taxon>Schistosoma</taxon>
    </lineage>
</organism>
<accession>A0AA84ZTY4</accession>
<dbReference type="PANTHER" id="PTHR10663">
    <property type="entry name" value="GUANYL-NUCLEOTIDE EXCHANGE FACTOR"/>
    <property type="match status" value="1"/>
</dbReference>
<dbReference type="Gene3D" id="1.10.220.20">
    <property type="match status" value="1"/>
</dbReference>
<dbReference type="Gene3D" id="1.10.1000.11">
    <property type="entry name" value="Arf Nucleotide-binding Site Opener,domain 2"/>
    <property type="match status" value="1"/>
</dbReference>
<proteinExistence type="inferred from homology"/>
<keyword evidence="3" id="KW-0963">Cytoplasm</keyword>
<comment type="subcellular location">
    <subcellularLocation>
        <location evidence="1">Cytoplasm</location>
    </subcellularLocation>
</comment>
<dbReference type="Gene3D" id="2.30.29.30">
    <property type="entry name" value="Pleckstrin-homology domain (PH domain)/Phosphotyrosine-binding domain (PTB)"/>
    <property type="match status" value="1"/>
</dbReference>
<keyword evidence="5" id="KW-0175">Coiled coil</keyword>
<dbReference type="PANTHER" id="PTHR10663:SF342">
    <property type="entry name" value="FI21420P1"/>
    <property type="match status" value="1"/>
</dbReference>
<dbReference type="SUPFAM" id="SSF48425">
    <property type="entry name" value="Sec7 domain"/>
    <property type="match status" value="1"/>
</dbReference>
<evidence type="ECO:0000313" key="9">
    <source>
        <dbReference type="WBParaSite" id="SMRG1_48100.1"/>
    </source>
</evidence>
<feature type="domain" description="SEC7" evidence="7">
    <location>
        <begin position="581"/>
        <end position="817"/>
    </location>
</feature>
<dbReference type="Pfam" id="PF16453">
    <property type="entry name" value="IQ_SEC7_PH"/>
    <property type="match status" value="1"/>
</dbReference>
<evidence type="ECO:0000259" key="7">
    <source>
        <dbReference type="PROSITE" id="PS50190"/>
    </source>
</evidence>